<dbReference type="InterPro" id="IPR054612">
    <property type="entry name" value="Phage_capsid-like_C"/>
</dbReference>
<name>A0A4Q0LVL7_9LACO</name>
<comment type="caution">
    <text evidence="4">The sequence shown here is derived from an EMBL/GenBank/DDBJ whole genome shotgun (WGS) entry which is preliminary data.</text>
</comment>
<evidence type="ECO:0000313" key="4">
    <source>
        <dbReference type="EMBL" id="RXF59181.1"/>
    </source>
</evidence>
<keyword evidence="6" id="KW-1185">Reference proteome</keyword>
<evidence type="ECO:0000313" key="5">
    <source>
        <dbReference type="Proteomes" id="UP000289808"/>
    </source>
</evidence>
<sequence length="436" mass="48990">MNLQELQNAWIEAGNKVTDLFNKKVALQKNYEADPESVSAEDMKKAAEAYNKAVQARNFAKQNYDDAVEAQKVNKPASKPIENKTEDKSKDVISGFKDMLKHPMKYMENLSSSSTSDGNAGLTIPDDQQTQINTLMRQYDDLRDLVTIENVGTDHGTRNIEPFSNITPMDQLDDIPDDSTNNSTYAWQDKDIKEGDYSSVKQLSYNIHDYGDVFFAPNDLINDSNANIESWLNQHIARKNVVTYNSKIIGLLPKSQKKATITKLDDIIDALGQLDMALWGGATLLTNKSGFLALAKVRMSDGTRAMSVDPRTQQTTFNMDGMQYVNVRVVEDTWLPNNTNASGKYQSHPFYFGNFKEFIHLYDRQQMSLLTSNIADKAFRRNQTAIRALLRFDTKIWDDEAIVSGSFDKVESQPMLMQSVQVPSDNGGTQAGSANH</sequence>
<comment type="subcellular location">
    <subcellularLocation>
        <location evidence="1">Virion</location>
    </subcellularLocation>
</comment>
<dbReference type="Pfam" id="PF05065">
    <property type="entry name" value="Phage_capsid"/>
    <property type="match status" value="1"/>
</dbReference>
<evidence type="ECO:0000313" key="6">
    <source>
        <dbReference type="Proteomes" id="UP001434419"/>
    </source>
</evidence>
<reference evidence="4 5" key="1">
    <citation type="submission" date="2019-01" db="EMBL/GenBank/DDBJ databases">
        <title>The genome sequence of Lactobacillus crispatus L49.</title>
        <authorList>
            <person name="Zhong J."/>
            <person name="Zhang J."/>
        </authorList>
    </citation>
    <scope>NUCLEOTIDE SEQUENCE [LARGE SCALE GENOMIC DNA]</scope>
    <source>
        <strain evidence="4 5">L49</strain>
    </source>
</reference>
<dbReference type="Proteomes" id="UP000289808">
    <property type="component" value="Unassembled WGS sequence"/>
</dbReference>
<accession>A0A4Q0LVL7</accession>
<dbReference type="EMBL" id="JBETVU010000012">
    <property type="protein sequence ID" value="MES5149277.1"/>
    <property type="molecule type" value="Genomic_DNA"/>
</dbReference>
<proteinExistence type="predicted"/>
<dbReference type="NCBIfam" id="TIGR01554">
    <property type="entry name" value="major_cap_HK97"/>
    <property type="match status" value="1"/>
</dbReference>
<evidence type="ECO:0000256" key="1">
    <source>
        <dbReference type="ARBA" id="ARBA00004328"/>
    </source>
</evidence>
<dbReference type="Proteomes" id="UP001434419">
    <property type="component" value="Unassembled WGS sequence"/>
</dbReference>
<evidence type="ECO:0000259" key="2">
    <source>
        <dbReference type="Pfam" id="PF05065"/>
    </source>
</evidence>
<reference evidence="3" key="2">
    <citation type="submission" date="2024-06" db="EMBL/GenBank/DDBJ databases">
        <title>Vaginal Lactobacillus fatty acid response mechanisms reveal a metabolite-targeted strategy for bacterial vaginosis treatment.</title>
        <authorList>
            <person name="Zhu M."/>
            <person name="Blainey P.C."/>
            <person name="Bloom S.M."/>
            <person name="Kwon D.S."/>
        </authorList>
    </citation>
    <scope>NUCLEOTIDE SEQUENCE</scope>
    <source>
        <strain evidence="3">194_F1_1</strain>
    </source>
</reference>
<dbReference type="RefSeq" id="WP_005728347.1">
    <property type="nucleotide sequence ID" value="NZ_CP114552.1"/>
</dbReference>
<protein>
    <submittedName>
        <fullName evidence="4">Phage major capsid protein</fullName>
    </submittedName>
</protein>
<dbReference type="SUPFAM" id="SSF56563">
    <property type="entry name" value="Major capsid protein gp5"/>
    <property type="match status" value="1"/>
</dbReference>
<evidence type="ECO:0000313" key="3">
    <source>
        <dbReference type="EMBL" id="MES5149277.1"/>
    </source>
</evidence>
<dbReference type="InterPro" id="IPR024455">
    <property type="entry name" value="Phage_capsid"/>
</dbReference>
<dbReference type="EMBL" id="SCLX01000009">
    <property type="protein sequence ID" value="RXF59181.1"/>
    <property type="molecule type" value="Genomic_DNA"/>
</dbReference>
<feature type="domain" description="Phage capsid-like C-terminal" evidence="2">
    <location>
        <begin position="121"/>
        <end position="406"/>
    </location>
</feature>
<dbReference type="AlphaFoldDB" id="A0A4Q0LVL7"/>
<gene>
    <name evidence="3" type="ORF">ABVC42_04965</name>
    <name evidence="4" type="ORF">ERD32_02510</name>
</gene>
<organism evidence="4 5">
    <name type="scientific">Lactobacillus crispatus</name>
    <dbReference type="NCBI Taxonomy" id="47770"/>
    <lineage>
        <taxon>Bacteria</taxon>
        <taxon>Bacillati</taxon>
        <taxon>Bacillota</taxon>
        <taxon>Bacilli</taxon>
        <taxon>Lactobacillales</taxon>
        <taxon>Lactobacillaceae</taxon>
        <taxon>Lactobacillus</taxon>
    </lineage>
</organism>